<name>A0A1X6N0U9_9APHY</name>
<feature type="compositionally biased region" description="Basic residues" evidence="1">
    <location>
        <begin position="764"/>
        <end position="776"/>
    </location>
</feature>
<dbReference type="RefSeq" id="XP_024338904.1">
    <property type="nucleotide sequence ID" value="XM_024485486.1"/>
</dbReference>
<feature type="compositionally biased region" description="Low complexity" evidence="1">
    <location>
        <begin position="748"/>
        <end position="761"/>
    </location>
</feature>
<gene>
    <name evidence="2" type="ORF">POSPLADRAFT_1142888</name>
</gene>
<feature type="region of interest" description="Disordered" evidence="1">
    <location>
        <begin position="203"/>
        <end position="278"/>
    </location>
</feature>
<protein>
    <submittedName>
        <fullName evidence="2">Uncharacterized protein</fullName>
    </submittedName>
</protein>
<dbReference type="EMBL" id="KZ110597">
    <property type="protein sequence ID" value="OSX62110.1"/>
    <property type="molecule type" value="Genomic_DNA"/>
</dbReference>
<reference evidence="2 3" key="1">
    <citation type="submission" date="2017-04" db="EMBL/GenBank/DDBJ databases">
        <title>Genome Sequence of the Model Brown-Rot Fungus Postia placenta SB12.</title>
        <authorList>
            <consortium name="DOE Joint Genome Institute"/>
            <person name="Gaskell J."/>
            <person name="Kersten P."/>
            <person name="Larrondo L.F."/>
            <person name="Canessa P."/>
            <person name="Martinez D."/>
            <person name="Hibbett D."/>
            <person name="Schmoll M."/>
            <person name="Kubicek C.P."/>
            <person name="Martinez A.T."/>
            <person name="Yadav J."/>
            <person name="Master E."/>
            <person name="Magnuson J.K."/>
            <person name="James T."/>
            <person name="Yaver D."/>
            <person name="Berka R."/>
            <person name="Labutti K."/>
            <person name="Lipzen A."/>
            <person name="Aerts A."/>
            <person name="Barry K."/>
            <person name="Henrissat B."/>
            <person name="Blanchette R."/>
            <person name="Grigoriev I."/>
            <person name="Cullen D."/>
        </authorList>
    </citation>
    <scope>NUCLEOTIDE SEQUENCE [LARGE SCALE GENOMIC DNA]</scope>
    <source>
        <strain evidence="2 3">MAD-698-R-SB12</strain>
    </source>
</reference>
<sequence>MTTCALDLSDFIDVSQLPSEPGLYSDLRVDSLGSQAALQPLPIWRALRCQNEPLELLSDTDESPKPAAAAAFSAWSDPTDVFLSNGHLFARSPSAFDILSEPSAHGPMSDVASAGQIGSGLPGPVTTPSDQEANDDIHFKDARSGHTRTNTSSPGADTQLVSSVVAPDLHEVDQEQTTTKYDNHIHDTSVEDEVHQNNLDAAKAADDGEPSCNDQEAIDSTPSLAGLPLATPLSDRSLPNSHPGATALHKAPQLTEHRAEATGVNSEHSLRRSTRKRKRIEPAPHMVPVVPNHFIRPPKPLPRLPATHRYKQAMPWMERRHVPLPSLREQIYEARRGKAAYGRQAELRVGRSCKGEQERKQVNGHLHENTMEMRFENNGGHMLLYNPKLDINYLPILPRTCVVTKIPRMKTWPAAARAIPQQHFRDHECDLCEGQVPFNCSKRSSLLTVPDVSGAEIPGGWREHIASLEARKRCKTALKDDGTEHGADARTAARGGEHTALPHNVGAPSGYKAWLGTTRGCPQHLALVLFATRHSPLAEMLYNPITSFATYPLDGPLDASDITLSLGQDMRLHSSSPPQAEQPVGGFPTPWITENSYLDVMRPPEDVYTPQWHPDVQSAVLCNAYDAMLFASKYGSEHVIDTAECLLSPPIDPTLIAHPRSYEIASALDDFAHAANSPDTLPNVSTCSDATLSGYSPSPSPYATYSSSNSDNGACDYKFTCSLLPRNLSSATTSRKKRSVPYHPSRPPSSTLTSTSSPSTSQTRKSKARRPPIRVRRRNVQIGVGTIVPEPRATRVPKLVQCTVEGCGKVLTKGAMRRHKETHRKQDKWRCCGIPVEMVFGTMNAGSDRRMIGGCPLVFSRKDALERHLKNPNNPCIGDVERAELLGWFEDASKE</sequence>
<dbReference type="GeneID" id="36330435"/>
<feature type="region of interest" description="Disordered" evidence="1">
    <location>
        <begin position="730"/>
        <end position="776"/>
    </location>
</feature>
<evidence type="ECO:0000313" key="3">
    <source>
        <dbReference type="Proteomes" id="UP000194127"/>
    </source>
</evidence>
<accession>A0A1X6N0U9</accession>
<feature type="compositionally biased region" description="Polar residues" evidence="1">
    <location>
        <begin position="212"/>
        <end position="223"/>
    </location>
</feature>
<feature type="region of interest" description="Disordered" evidence="1">
    <location>
        <begin position="101"/>
        <end position="133"/>
    </location>
</feature>
<keyword evidence="3" id="KW-1185">Reference proteome</keyword>
<dbReference type="OrthoDB" id="10274716at2759"/>
<evidence type="ECO:0000256" key="1">
    <source>
        <dbReference type="SAM" id="MobiDB-lite"/>
    </source>
</evidence>
<dbReference type="STRING" id="670580.A0A1X6N0U9"/>
<evidence type="ECO:0000313" key="2">
    <source>
        <dbReference type="EMBL" id="OSX62110.1"/>
    </source>
</evidence>
<proteinExistence type="predicted"/>
<organism evidence="2 3">
    <name type="scientific">Postia placenta MAD-698-R-SB12</name>
    <dbReference type="NCBI Taxonomy" id="670580"/>
    <lineage>
        <taxon>Eukaryota</taxon>
        <taxon>Fungi</taxon>
        <taxon>Dikarya</taxon>
        <taxon>Basidiomycota</taxon>
        <taxon>Agaricomycotina</taxon>
        <taxon>Agaricomycetes</taxon>
        <taxon>Polyporales</taxon>
        <taxon>Adustoporiaceae</taxon>
        <taxon>Rhodonia</taxon>
    </lineage>
</organism>
<dbReference type="Proteomes" id="UP000194127">
    <property type="component" value="Unassembled WGS sequence"/>
</dbReference>
<dbReference type="AlphaFoldDB" id="A0A1X6N0U9"/>